<reference evidence="3 4" key="1">
    <citation type="submission" date="2018-08" db="EMBL/GenBank/DDBJ databases">
        <title>Parvularcula sp. SM1705, isolated from surface water of the South Sea China.</title>
        <authorList>
            <person name="Sun L."/>
        </authorList>
    </citation>
    <scope>NUCLEOTIDE SEQUENCE [LARGE SCALE GENOMIC DNA]</scope>
    <source>
        <strain evidence="3 4">SM1705</strain>
    </source>
</reference>
<dbReference type="OrthoDB" id="7355345at2"/>
<dbReference type="EMBL" id="QUQO01000001">
    <property type="protein sequence ID" value="RFB05023.1"/>
    <property type="molecule type" value="Genomic_DNA"/>
</dbReference>
<protein>
    <submittedName>
        <fullName evidence="3">VOC family protein</fullName>
    </submittedName>
</protein>
<evidence type="ECO:0000259" key="2">
    <source>
        <dbReference type="PROSITE" id="PS51819"/>
    </source>
</evidence>
<dbReference type="AlphaFoldDB" id="A0A371RHV3"/>
<dbReference type="PROSITE" id="PS51819">
    <property type="entry name" value="VOC"/>
    <property type="match status" value="1"/>
</dbReference>
<dbReference type="CDD" id="cd06587">
    <property type="entry name" value="VOC"/>
    <property type="match status" value="1"/>
</dbReference>
<accession>A0A371RHV3</accession>
<evidence type="ECO:0000313" key="3">
    <source>
        <dbReference type="EMBL" id="RFB05023.1"/>
    </source>
</evidence>
<proteinExistence type="predicted"/>
<dbReference type="InterPro" id="IPR037523">
    <property type="entry name" value="VOC_core"/>
</dbReference>
<gene>
    <name evidence="3" type="ORF">DX908_06795</name>
</gene>
<dbReference type="RefSeq" id="WP_116391654.1">
    <property type="nucleotide sequence ID" value="NZ_QUQO01000001.1"/>
</dbReference>
<dbReference type="InterPro" id="IPR051785">
    <property type="entry name" value="MMCE/EMCE_epimerase"/>
</dbReference>
<dbReference type="GO" id="GO:0046491">
    <property type="term" value="P:L-methylmalonyl-CoA metabolic process"/>
    <property type="evidence" value="ECO:0007669"/>
    <property type="project" value="TreeGrafter"/>
</dbReference>
<dbReference type="InParanoid" id="A0A371RHV3"/>
<evidence type="ECO:0000313" key="4">
    <source>
        <dbReference type="Proteomes" id="UP000264589"/>
    </source>
</evidence>
<dbReference type="PANTHER" id="PTHR43048">
    <property type="entry name" value="METHYLMALONYL-COA EPIMERASE"/>
    <property type="match status" value="1"/>
</dbReference>
<comment type="caution">
    <text evidence="3">The sequence shown here is derived from an EMBL/GenBank/DDBJ whole genome shotgun (WGS) entry which is preliminary data.</text>
</comment>
<organism evidence="3 4">
    <name type="scientific">Parvularcula marina</name>
    <dbReference type="NCBI Taxonomy" id="2292771"/>
    <lineage>
        <taxon>Bacteria</taxon>
        <taxon>Pseudomonadati</taxon>
        <taxon>Pseudomonadota</taxon>
        <taxon>Alphaproteobacteria</taxon>
        <taxon>Parvularculales</taxon>
        <taxon>Parvularculaceae</taxon>
        <taxon>Parvularcula</taxon>
    </lineage>
</organism>
<name>A0A371RHV3_9PROT</name>
<sequence>MKIGMLEHINLTVSDPDRTARRLCALFGWRVRWQGPSISKGYTVHVGAGNQYIALYTHEGTGAPRQTSYDTKGGLNHIGIVVDDLDATEEHVLATGYETYSHGDYEPGRRFYYRDEDGIEIEVVSYARVPA</sequence>
<keyword evidence="1" id="KW-0479">Metal-binding</keyword>
<dbReference type="Pfam" id="PF00903">
    <property type="entry name" value="Glyoxalase"/>
    <property type="match status" value="1"/>
</dbReference>
<dbReference type="Proteomes" id="UP000264589">
    <property type="component" value="Unassembled WGS sequence"/>
</dbReference>
<keyword evidence="4" id="KW-1185">Reference proteome</keyword>
<dbReference type="GO" id="GO:0004493">
    <property type="term" value="F:methylmalonyl-CoA epimerase activity"/>
    <property type="evidence" value="ECO:0007669"/>
    <property type="project" value="TreeGrafter"/>
</dbReference>
<dbReference type="GO" id="GO:0046872">
    <property type="term" value="F:metal ion binding"/>
    <property type="evidence" value="ECO:0007669"/>
    <property type="project" value="UniProtKB-KW"/>
</dbReference>
<dbReference type="InterPro" id="IPR029068">
    <property type="entry name" value="Glyas_Bleomycin-R_OHBP_Dase"/>
</dbReference>
<dbReference type="Gene3D" id="3.10.180.10">
    <property type="entry name" value="2,3-Dihydroxybiphenyl 1,2-Dioxygenase, domain 1"/>
    <property type="match status" value="1"/>
</dbReference>
<evidence type="ECO:0000256" key="1">
    <source>
        <dbReference type="ARBA" id="ARBA00022723"/>
    </source>
</evidence>
<feature type="domain" description="VOC" evidence="2">
    <location>
        <begin position="5"/>
        <end position="126"/>
    </location>
</feature>
<dbReference type="SUPFAM" id="SSF54593">
    <property type="entry name" value="Glyoxalase/Bleomycin resistance protein/Dihydroxybiphenyl dioxygenase"/>
    <property type="match status" value="1"/>
</dbReference>
<dbReference type="PANTHER" id="PTHR43048:SF3">
    <property type="entry name" value="METHYLMALONYL-COA EPIMERASE, MITOCHONDRIAL"/>
    <property type="match status" value="1"/>
</dbReference>
<dbReference type="InterPro" id="IPR004360">
    <property type="entry name" value="Glyas_Fos-R_dOase_dom"/>
</dbReference>